<sequence length="214" mass="24682">MNILAVGDVHGCYHTFKQLVEEHWNPENEFLIQVGDLINKGRNSGKVYAYARRLQDEYPYQVFFLKGNHEERFIKLHNRPGVDKLIDKCKKDFVKRDINIKRALEWMKALPLKWENPSILITHAGISPFSKDPYGPNARRGVLHNRSSLKNIGKVQVHGHLLLDKGEPAYSSESNSWCIDTAAWTGKKLTALRLNYDGQILEKIQVNTHPKDIR</sequence>
<dbReference type="PANTHER" id="PTHR42850">
    <property type="entry name" value="METALLOPHOSPHOESTERASE"/>
    <property type="match status" value="1"/>
</dbReference>
<feature type="domain" description="Serine/threonine specific protein phosphatases" evidence="1">
    <location>
        <begin position="65"/>
        <end position="70"/>
    </location>
</feature>
<dbReference type="PANTHER" id="PTHR42850:SF4">
    <property type="entry name" value="ZINC-DEPENDENT ENDOPOLYPHOSPHATASE"/>
    <property type="match status" value="1"/>
</dbReference>
<dbReference type="EMBL" id="WBVQ01000001">
    <property type="protein sequence ID" value="KAB2816995.1"/>
    <property type="molecule type" value="Genomic_DNA"/>
</dbReference>
<dbReference type="PROSITE" id="PS00125">
    <property type="entry name" value="SER_THR_PHOSPHATASE"/>
    <property type="match status" value="1"/>
</dbReference>
<dbReference type="InterPro" id="IPR050126">
    <property type="entry name" value="Ap4A_hydrolase"/>
</dbReference>
<protein>
    <submittedName>
        <fullName evidence="2">Serine/threonine protein phosphatase</fullName>
    </submittedName>
</protein>
<name>A0A6L3ZHP0_9FLAO</name>
<dbReference type="Gene3D" id="3.60.21.10">
    <property type="match status" value="1"/>
</dbReference>
<dbReference type="GO" id="GO:0005737">
    <property type="term" value="C:cytoplasm"/>
    <property type="evidence" value="ECO:0007669"/>
    <property type="project" value="TreeGrafter"/>
</dbReference>
<evidence type="ECO:0000313" key="2">
    <source>
        <dbReference type="EMBL" id="KAB2816995.1"/>
    </source>
</evidence>
<proteinExistence type="predicted"/>
<dbReference type="RefSeq" id="WP_151691567.1">
    <property type="nucleotide sequence ID" value="NZ_BMGX01000002.1"/>
</dbReference>
<dbReference type="InterPro" id="IPR004843">
    <property type="entry name" value="Calcineurin-like_PHP"/>
</dbReference>
<reference evidence="2 3" key="1">
    <citation type="submission" date="2019-10" db="EMBL/GenBank/DDBJ databases">
        <title>Genome sequence of Phaeocystidibacter marisrubri JCM30614 (type strain).</title>
        <authorList>
            <person name="Bowman J.P."/>
        </authorList>
    </citation>
    <scope>NUCLEOTIDE SEQUENCE [LARGE SCALE GENOMIC DNA]</scope>
    <source>
        <strain evidence="2 3">JCM 30614</strain>
    </source>
</reference>
<dbReference type="GO" id="GO:0016791">
    <property type="term" value="F:phosphatase activity"/>
    <property type="evidence" value="ECO:0007669"/>
    <property type="project" value="TreeGrafter"/>
</dbReference>
<dbReference type="SUPFAM" id="SSF56300">
    <property type="entry name" value="Metallo-dependent phosphatases"/>
    <property type="match status" value="1"/>
</dbReference>
<dbReference type="InterPro" id="IPR006186">
    <property type="entry name" value="Ser/Thr-sp_prot-phosphatase"/>
</dbReference>
<evidence type="ECO:0000259" key="1">
    <source>
        <dbReference type="PROSITE" id="PS00125"/>
    </source>
</evidence>
<keyword evidence="3" id="KW-1185">Reference proteome</keyword>
<dbReference type="OrthoDB" id="9808081at2"/>
<comment type="caution">
    <text evidence="2">The sequence shown here is derived from an EMBL/GenBank/DDBJ whole genome shotgun (WGS) entry which is preliminary data.</text>
</comment>
<dbReference type="AlphaFoldDB" id="A0A6L3ZHP0"/>
<dbReference type="Proteomes" id="UP000484164">
    <property type="component" value="Unassembled WGS sequence"/>
</dbReference>
<gene>
    <name evidence="2" type="ORF">F8C82_00965</name>
</gene>
<organism evidence="2 3">
    <name type="scientific">Phaeocystidibacter marisrubri</name>
    <dbReference type="NCBI Taxonomy" id="1577780"/>
    <lineage>
        <taxon>Bacteria</taxon>
        <taxon>Pseudomonadati</taxon>
        <taxon>Bacteroidota</taxon>
        <taxon>Flavobacteriia</taxon>
        <taxon>Flavobacteriales</taxon>
        <taxon>Phaeocystidibacteraceae</taxon>
        <taxon>Phaeocystidibacter</taxon>
    </lineage>
</organism>
<dbReference type="InterPro" id="IPR029052">
    <property type="entry name" value="Metallo-depent_PP-like"/>
</dbReference>
<dbReference type="Pfam" id="PF00149">
    <property type="entry name" value="Metallophos"/>
    <property type="match status" value="1"/>
</dbReference>
<evidence type="ECO:0000313" key="3">
    <source>
        <dbReference type="Proteomes" id="UP000484164"/>
    </source>
</evidence>
<accession>A0A6L3ZHP0</accession>